<dbReference type="RefSeq" id="WP_316736281.1">
    <property type="nucleotide sequence ID" value="NZ_JARAKF010000001.1"/>
</dbReference>
<comment type="caution">
    <text evidence="2">The sequence shown here is derived from an EMBL/GenBank/DDBJ whole genome shotgun (WGS) entry which is preliminary data.</text>
</comment>
<feature type="region of interest" description="Disordered" evidence="1">
    <location>
        <begin position="64"/>
        <end position="83"/>
    </location>
</feature>
<evidence type="ECO:0000313" key="3">
    <source>
        <dbReference type="Proteomes" id="UP001257627"/>
    </source>
</evidence>
<evidence type="ECO:0000256" key="1">
    <source>
        <dbReference type="SAM" id="MobiDB-lite"/>
    </source>
</evidence>
<keyword evidence="3" id="KW-1185">Reference proteome</keyword>
<gene>
    <name evidence="2" type="ORF">PU648_45850</name>
</gene>
<accession>A0ABU3V049</accession>
<feature type="compositionally biased region" description="Polar residues" evidence="1">
    <location>
        <begin position="66"/>
        <end position="83"/>
    </location>
</feature>
<proteinExistence type="predicted"/>
<protein>
    <submittedName>
        <fullName evidence="2">Uncharacterized protein</fullName>
    </submittedName>
</protein>
<dbReference type="Proteomes" id="UP001257627">
    <property type="component" value="Unassembled WGS sequence"/>
</dbReference>
<evidence type="ECO:0000313" key="2">
    <source>
        <dbReference type="EMBL" id="MDU8999559.1"/>
    </source>
</evidence>
<reference evidence="2 3" key="1">
    <citation type="submission" date="2023-02" db="EMBL/GenBank/DDBJ databases">
        <authorList>
            <person name="Maleckis M."/>
        </authorList>
    </citation>
    <scope>NUCLEOTIDE SEQUENCE [LARGE SCALE GENOMIC DNA]</scope>
    <source>
        <strain evidence="2 3">P8-A2</strain>
    </source>
</reference>
<organism evidence="2 3">
    <name type="scientific">Streptomyces mirabilis</name>
    <dbReference type="NCBI Taxonomy" id="68239"/>
    <lineage>
        <taxon>Bacteria</taxon>
        <taxon>Bacillati</taxon>
        <taxon>Actinomycetota</taxon>
        <taxon>Actinomycetes</taxon>
        <taxon>Kitasatosporales</taxon>
        <taxon>Streptomycetaceae</taxon>
        <taxon>Streptomyces</taxon>
    </lineage>
</organism>
<dbReference type="EMBL" id="JARAKF010000001">
    <property type="protein sequence ID" value="MDU8999559.1"/>
    <property type="molecule type" value="Genomic_DNA"/>
</dbReference>
<sequence>MVKPVRRYATARLDRDQLLNGVELGERPEPGGFLSLDHPRREGVLDQDDLIEAKSVVDGRRANWAGFTNRSNPGSRPPTSNAR</sequence>
<name>A0ABU3V049_9ACTN</name>